<dbReference type="InterPro" id="IPR052563">
    <property type="entry name" value="FliK"/>
</dbReference>
<dbReference type="EMBL" id="FOFO01000019">
    <property type="protein sequence ID" value="SEQ18129.1"/>
    <property type="molecule type" value="Genomic_DNA"/>
</dbReference>
<proteinExistence type="predicted"/>
<dbReference type="CDD" id="cd17470">
    <property type="entry name" value="T3SS_Flik_C"/>
    <property type="match status" value="1"/>
</dbReference>
<keyword evidence="3" id="KW-0282">Flagellum</keyword>
<protein>
    <submittedName>
        <fullName evidence="3">Flagellar hook-length control protein FliK</fullName>
    </submittedName>
</protein>
<dbReference type="STRING" id="867345.SAMN05421693_11937"/>
<dbReference type="InterPro" id="IPR038610">
    <property type="entry name" value="FliK-like_C_sf"/>
</dbReference>
<feature type="region of interest" description="Disordered" evidence="1">
    <location>
        <begin position="262"/>
        <end position="294"/>
    </location>
</feature>
<sequence length="439" mass="45903">MSLIPFSVLGKSSAGGLDTGMPLWLQAAGEDGQDFHKSFKALLGPGHPQEGAVPAEALSKWLKEGEPMVSSEMDGLEDAVPLLPILEALMNQVGIDAEALATLSPENDLLPVLEALMIQTGIDRESLALLPPEDGLILVLESLLAQADVDDEAWATLSPEEGLSRLLESLMNQAGVDADALAQKSPETALATLAAAWRSVGNPGAEPVALTDESRAPRAGHRPELNALAAAVAQVLQSQSVPAGEERSVMPQALHALVGRMSTESTPAGRDTTPLTPLASETTLSSQTSSTAPRPLEVTVPLSRPNWGQAVGSRVLWMVNHNMQAAELRLNPAQLGPVDVRIAMEGDRANIQFLAHHAQTREALDAALPRLREMFSEQGIQLVNVDVSGRQSGGQGGDDALANGGLQGEGADQGDDLESAARGEGDDRASGTGLLDAYA</sequence>
<evidence type="ECO:0000256" key="1">
    <source>
        <dbReference type="SAM" id="MobiDB-lite"/>
    </source>
</evidence>
<dbReference type="Gene3D" id="3.30.750.140">
    <property type="match status" value="1"/>
</dbReference>
<feature type="compositionally biased region" description="Low complexity" evidence="1">
    <location>
        <begin position="280"/>
        <end position="291"/>
    </location>
</feature>
<dbReference type="OrthoDB" id="1792985at2"/>
<evidence type="ECO:0000313" key="4">
    <source>
        <dbReference type="Proteomes" id="UP000199496"/>
    </source>
</evidence>
<evidence type="ECO:0000313" key="3">
    <source>
        <dbReference type="EMBL" id="SEQ18129.1"/>
    </source>
</evidence>
<gene>
    <name evidence="3" type="ORF">SAMN05421693_11937</name>
</gene>
<dbReference type="RefSeq" id="WP_090207584.1">
    <property type="nucleotide sequence ID" value="NZ_FOFO01000019.1"/>
</dbReference>
<feature type="domain" description="Flagellar hook-length control protein-like C-terminal" evidence="2">
    <location>
        <begin position="313"/>
        <end position="395"/>
    </location>
</feature>
<organism evidence="3 4">
    <name type="scientific">Ectothiorhodospira magna</name>
    <dbReference type="NCBI Taxonomy" id="867345"/>
    <lineage>
        <taxon>Bacteria</taxon>
        <taxon>Pseudomonadati</taxon>
        <taxon>Pseudomonadota</taxon>
        <taxon>Gammaproteobacteria</taxon>
        <taxon>Chromatiales</taxon>
        <taxon>Ectothiorhodospiraceae</taxon>
        <taxon>Ectothiorhodospira</taxon>
    </lineage>
</organism>
<feature type="compositionally biased region" description="Basic and acidic residues" evidence="1">
    <location>
        <begin position="419"/>
        <end position="429"/>
    </location>
</feature>
<dbReference type="Pfam" id="PF02120">
    <property type="entry name" value="Flg_hook"/>
    <property type="match status" value="1"/>
</dbReference>
<reference evidence="3 4" key="1">
    <citation type="submission" date="2016-10" db="EMBL/GenBank/DDBJ databases">
        <authorList>
            <person name="de Groot N.N."/>
        </authorList>
    </citation>
    <scope>NUCLEOTIDE SEQUENCE [LARGE SCALE GENOMIC DNA]</scope>
    <source>
        <strain evidence="3 4">B7-7</strain>
    </source>
</reference>
<dbReference type="PANTHER" id="PTHR37533:SF2">
    <property type="entry name" value="FLAGELLAR HOOK-LENGTH CONTROL PROTEIN"/>
    <property type="match status" value="1"/>
</dbReference>
<dbReference type="InterPro" id="IPR021136">
    <property type="entry name" value="Flagellar_hook_control-like_C"/>
</dbReference>
<keyword evidence="4" id="KW-1185">Reference proteome</keyword>
<dbReference type="PANTHER" id="PTHR37533">
    <property type="entry name" value="FLAGELLAR HOOK-LENGTH CONTROL PROTEIN"/>
    <property type="match status" value="1"/>
</dbReference>
<keyword evidence="3" id="KW-0969">Cilium</keyword>
<evidence type="ECO:0000259" key="2">
    <source>
        <dbReference type="Pfam" id="PF02120"/>
    </source>
</evidence>
<dbReference type="Proteomes" id="UP000199496">
    <property type="component" value="Unassembled WGS sequence"/>
</dbReference>
<accession>A0A1H9DXB1</accession>
<dbReference type="AlphaFoldDB" id="A0A1H9DXB1"/>
<feature type="region of interest" description="Disordered" evidence="1">
    <location>
        <begin position="388"/>
        <end position="439"/>
    </location>
</feature>
<keyword evidence="3" id="KW-0966">Cell projection</keyword>
<name>A0A1H9DXB1_9GAMM</name>